<organism evidence="1 2">
    <name type="scientific">Heterostelium pallidum (strain ATCC 26659 / Pp 5 / PN500)</name>
    <name type="common">Cellular slime mold</name>
    <name type="synonym">Polysphondylium pallidum</name>
    <dbReference type="NCBI Taxonomy" id="670386"/>
    <lineage>
        <taxon>Eukaryota</taxon>
        <taxon>Amoebozoa</taxon>
        <taxon>Evosea</taxon>
        <taxon>Eumycetozoa</taxon>
        <taxon>Dictyostelia</taxon>
        <taxon>Acytosteliales</taxon>
        <taxon>Acytosteliaceae</taxon>
        <taxon>Heterostelium</taxon>
    </lineage>
</organism>
<keyword evidence="2" id="KW-1185">Reference proteome</keyword>
<accession>D3BIK8</accession>
<name>D3BIK8_HETP5</name>
<evidence type="ECO:0000313" key="2">
    <source>
        <dbReference type="Proteomes" id="UP000001396"/>
    </source>
</evidence>
<dbReference type="Proteomes" id="UP000001396">
    <property type="component" value="Unassembled WGS sequence"/>
</dbReference>
<proteinExistence type="predicted"/>
<dbReference type="InParanoid" id="D3BIK8"/>
<protein>
    <submittedName>
        <fullName evidence="1">Uncharacterized protein</fullName>
    </submittedName>
</protein>
<dbReference type="AlphaFoldDB" id="D3BIK8"/>
<sequence>MNNNNNNIIEILNNIDYFKSQQINENCKENELIINISKWLYEHNKENILQPYYVENKDVIQLVLSNLLRDYTSESNSGLFKDLYQDSGIIGHLKSFCNIDDLCSVLLENLFCQRNYKYFVHDTELYKQLDLLFNIVSIAPHLVNRDSKILSSKSRAMLILIHLQRDNLSNDYLKLTSHHQSILDYIVFSSETFDSNMFIDYFKLFNKYFEVKNGNVDLVKLFLDRLNNKDDKMILDRSLFSRFIDDDEWNILSLSKIDLDARIEYCKSLSTTQLQSEQIVSQLVKSIDMSNLESLAVLYCYVVNKINLPTAILSYIENNFYYFQPAEEAFNDIRLQYQTQIVQCLCLIPLLFKNQFLAKHSIEPTFSNRISFWKAIAPALPLDQCEYILKKIDNIQGPLLVELVDFIMLTKFKKELVVHIANSGYTMELGLKRLYSVDNIEFLGIVLNYQFTECFTIELMHYNVQIIERLAKEKPDSFKNIIQNVEHLPIFNIIPFLHECKSIHKYFNNNNVVETSTIQLPFVILKKILGMLIFDKYLETKWLIELSTVSKDIHQFCSNTISNLPITSIEILSEINIGHPYCLFKNPPLHIIDSQLIYIPEHQRQLCLDRLESLTQTFYFCNNNSNVYFKTIESNNLSHVTYREIRVDSITDKINRLYKIGDGRHNSFNIDGENHHNYRDPHFFKQFLDRQNNDKLQSITYIGYSDVDNSYDPLETAYVTVLPLLQRLHQSKLDLVIDVELPNYIPNLKFPKDLALITKLNYFHTNDLDQKQLEYPNLKSITLSDLTIGPLDVNKIIENALYITNLNLYCTVEELIEILELRTIHPRITKITLTFRVDDCLKSVNQRLQPDLLNSLFERLSMPEHQSIRQIKLQMEFTDDLAYKKAPIINSHNLKAIDLGSFKACSHSLKKFSR</sequence>
<evidence type="ECO:0000313" key="1">
    <source>
        <dbReference type="EMBL" id="EFA78632.1"/>
    </source>
</evidence>
<dbReference type="EMBL" id="ADBJ01000037">
    <property type="protein sequence ID" value="EFA78632.1"/>
    <property type="molecule type" value="Genomic_DNA"/>
</dbReference>
<reference evidence="1 2" key="1">
    <citation type="journal article" date="2011" name="Genome Res.">
        <title>Phylogeny-wide analysis of social amoeba genomes highlights ancient origins for complex intercellular communication.</title>
        <authorList>
            <person name="Heidel A.J."/>
            <person name="Lawal H.M."/>
            <person name="Felder M."/>
            <person name="Schilde C."/>
            <person name="Helps N.R."/>
            <person name="Tunggal B."/>
            <person name="Rivero F."/>
            <person name="John U."/>
            <person name="Schleicher M."/>
            <person name="Eichinger L."/>
            <person name="Platzer M."/>
            <person name="Noegel A.A."/>
            <person name="Schaap P."/>
            <person name="Gloeckner G."/>
        </authorList>
    </citation>
    <scope>NUCLEOTIDE SEQUENCE [LARGE SCALE GENOMIC DNA]</scope>
    <source>
        <strain evidence="2">ATCC 26659 / Pp 5 / PN500</strain>
    </source>
</reference>
<comment type="caution">
    <text evidence="1">The sequence shown here is derived from an EMBL/GenBank/DDBJ whole genome shotgun (WGS) entry which is preliminary data.</text>
</comment>
<dbReference type="GeneID" id="31363567"/>
<dbReference type="RefSeq" id="XP_020430756.1">
    <property type="nucleotide sequence ID" value="XM_020578917.1"/>
</dbReference>
<gene>
    <name evidence="1" type="ORF">PPL_08087</name>
</gene>